<dbReference type="SUPFAM" id="SSF52172">
    <property type="entry name" value="CheY-like"/>
    <property type="match status" value="1"/>
</dbReference>
<feature type="binding site" evidence="4">
    <location>
        <position position="469"/>
    </location>
    <ligand>
        <name>Zn(2+)</name>
        <dbReference type="ChEBI" id="CHEBI:29105"/>
        <label>1</label>
    </ligand>
</feature>
<dbReference type="OrthoDB" id="10262808at2759"/>
<dbReference type="Pfam" id="PF00233">
    <property type="entry name" value="PDEase_I"/>
    <property type="match status" value="1"/>
</dbReference>
<dbReference type="SMART" id="SM00448">
    <property type="entry name" value="REC"/>
    <property type="match status" value="1"/>
</dbReference>
<dbReference type="InterPro" id="IPR036971">
    <property type="entry name" value="PDEase_catalytic_dom_sf"/>
</dbReference>
<comment type="similarity">
    <text evidence="6">Belongs to the cyclic nucleotide phosphodiesterase family.</text>
</comment>
<feature type="region of interest" description="Disordered" evidence="7">
    <location>
        <begin position="566"/>
        <end position="596"/>
    </location>
</feature>
<protein>
    <recommendedName>
        <fullName evidence="6">Phosphodiesterase</fullName>
        <ecNumber evidence="6">3.1.4.-</ecNumber>
    </recommendedName>
</protein>
<feature type="active site" description="Proton donor" evidence="3">
    <location>
        <position position="326"/>
    </location>
</feature>
<dbReference type="PROSITE" id="PS50110">
    <property type="entry name" value="RESPONSE_REGULATORY"/>
    <property type="match status" value="1"/>
</dbReference>
<dbReference type="GO" id="GO:0047555">
    <property type="term" value="F:3',5'-cyclic-GMP phosphodiesterase activity"/>
    <property type="evidence" value="ECO:0000318"/>
    <property type="project" value="GO_Central"/>
</dbReference>
<evidence type="ECO:0000256" key="7">
    <source>
        <dbReference type="SAM" id="MobiDB-lite"/>
    </source>
</evidence>
<evidence type="ECO:0000259" key="9">
    <source>
        <dbReference type="PROSITE" id="PS51845"/>
    </source>
</evidence>
<feature type="binding site" evidence="4">
    <location>
        <position position="365"/>
    </location>
    <ligand>
        <name>Zn(2+)</name>
        <dbReference type="ChEBI" id="CHEBI:29105"/>
        <label>1</label>
    </ligand>
</feature>
<reference evidence="10" key="1">
    <citation type="submission" date="2006-10" db="EMBL/GenBank/DDBJ databases">
        <authorList>
            <person name="Amadeo P."/>
            <person name="Zhao Q."/>
            <person name="Wortman J."/>
            <person name="Fraser-Liggett C."/>
            <person name="Carlton J."/>
        </authorList>
    </citation>
    <scope>NUCLEOTIDE SEQUENCE</scope>
    <source>
        <strain evidence="10">G3</strain>
    </source>
</reference>
<evidence type="ECO:0000313" key="10">
    <source>
        <dbReference type="EMBL" id="EAY12558.1"/>
    </source>
</evidence>
<dbReference type="GO" id="GO:0141162">
    <property type="term" value="P:negative regulation of cAMP/PKA signal transduction"/>
    <property type="evidence" value="ECO:0000318"/>
    <property type="project" value="GO_Central"/>
</dbReference>
<feature type="compositionally biased region" description="Low complexity" evidence="7">
    <location>
        <begin position="585"/>
        <end position="596"/>
    </location>
</feature>
<evidence type="ECO:0000256" key="4">
    <source>
        <dbReference type="PIRSR" id="PIRSR623088-3"/>
    </source>
</evidence>
<dbReference type="InterPro" id="IPR011006">
    <property type="entry name" value="CheY-like_superfamily"/>
</dbReference>
<keyword evidence="11" id="KW-1185">Reference proteome</keyword>
<sequence>MSGNLPFRRDDLHILAVDDDAVQLHAVTKALKSLGYHVSNASNGQEALEVLKSGNTFDLILSDVMMPVMNGPQFLQETRADSRFEQIPIIMMSSNDQYEIVFDCLSKGADDYIIKPLTPQVLKNMYANVWLKRKQNAAAAKVQHQNIEKEVIQRRINEMKQSFNQSVKTPINDITKSLEAILQSSGMSPDALSTLTAAINKLKTIDSEGEVIPQPVPAVSPDMKDYLQSNFGVGAPKKPITPIAVKAAIKVRAPPPTVPVLTPLNLGDKLLDLQFNIWDIAEIKLMNLANDLFTHYGLKEIIKAKDGEIEHFLQKTQQSFNLNPFHNFRRSIAGLQFATMILSKYKERVPPFEAAAGLFAALLHDIGHPGTNNMFQIRTSSQLALIYNDKSVLEMNSASVGARLVQEVFSFSIDDQDFSTLRATFLSNVLATDYSKLQKFLAKAANIKMDWENKEHRQIALQLLTLMSDLSFAIRNWKTTSYWYGMMRDEHYIQGDMERKRNMKSIPLMDRRANRPNTELIKTHFEIMVMPVFQLGAKIFPEFEQLLLLQLQVNHDIILEMEKVEQTQPQSAQQDEIPMTPPTTNPQVINQVQHQQQQQIRAVPVQKAAPVRAVPIRAVKPIAVAPPQPQQPQQPPQ</sequence>
<dbReference type="InterPro" id="IPR001789">
    <property type="entry name" value="Sig_transdc_resp-reg_receiver"/>
</dbReference>
<dbReference type="STRING" id="5722.A2E4B2"/>
<dbReference type="eggNOG" id="KOG1601">
    <property type="taxonomic scope" value="Eukaryota"/>
</dbReference>
<dbReference type="Proteomes" id="UP000001542">
    <property type="component" value="Unassembled WGS sequence"/>
</dbReference>
<keyword evidence="5" id="KW-0597">Phosphoprotein</keyword>
<dbReference type="InterPro" id="IPR023174">
    <property type="entry name" value="PDEase_CS"/>
</dbReference>
<proteinExistence type="inferred from homology"/>
<evidence type="ECO:0000256" key="1">
    <source>
        <dbReference type="ARBA" id="ARBA00022723"/>
    </source>
</evidence>
<dbReference type="PROSITE" id="PS00126">
    <property type="entry name" value="PDEASE_I_1"/>
    <property type="match status" value="1"/>
</dbReference>
<evidence type="ECO:0000313" key="11">
    <source>
        <dbReference type="Proteomes" id="UP000001542"/>
    </source>
</evidence>
<dbReference type="Gene3D" id="3.40.50.2300">
    <property type="match status" value="1"/>
</dbReference>
<name>A2E4B2_TRIV3</name>
<reference evidence="10" key="2">
    <citation type="journal article" date="2007" name="Science">
        <title>Draft genome sequence of the sexually transmitted pathogen Trichomonas vaginalis.</title>
        <authorList>
            <person name="Carlton J.M."/>
            <person name="Hirt R.P."/>
            <person name="Silva J.C."/>
            <person name="Delcher A.L."/>
            <person name="Schatz M."/>
            <person name="Zhao Q."/>
            <person name="Wortman J.R."/>
            <person name="Bidwell S.L."/>
            <person name="Alsmark U.C.M."/>
            <person name="Besteiro S."/>
            <person name="Sicheritz-Ponten T."/>
            <person name="Noel C.J."/>
            <person name="Dacks J.B."/>
            <person name="Foster P.G."/>
            <person name="Simillion C."/>
            <person name="Van de Peer Y."/>
            <person name="Miranda-Saavedra D."/>
            <person name="Barton G.J."/>
            <person name="Westrop G.D."/>
            <person name="Mueller S."/>
            <person name="Dessi D."/>
            <person name="Fiori P.L."/>
            <person name="Ren Q."/>
            <person name="Paulsen I."/>
            <person name="Zhang H."/>
            <person name="Bastida-Corcuera F.D."/>
            <person name="Simoes-Barbosa A."/>
            <person name="Brown M.T."/>
            <person name="Hayes R.D."/>
            <person name="Mukherjee M."/>
            <person name="Okumura C.Y."/>
            <person name="Schneider R."/>
            <person name="Smith A.J."/>
            <person name="Vanacova S."/>
            <person name="Villalvazo M."/>
            <person name="Haas B.J."/>
            <person name="Pertea M."/>
            <person name="Feldblyum T.V."/>
            <person name="Utterback T.R."/>
            <person name="Shu C.L."/>
            <person name="Osoegawa K."/>
            <person name="de Jong P.J."/>
            <person name="Hrdy I."/>
            <person name="Horvathova L."/>
            <person name="Zubacova Z."/>
            <person name="Dolezal P."/>
            <person name="Malik S.B."/>
            <person name="Logsdon J.M. Jr."/>
            <person name="Henze K."/>
            <person name="Gupta A."/>
            <person name="Wang C.C."/>
            <person name="Dunne R.L."/>
            <person name="Upcroft J.A."/>
            <person name="Upcroft P."/>
            <person name="White O."/>
            <person name="Salzberg S.L."/>
            <person name="Tang P."/>
            <person name="Chiu C.-H."/>
            <person name="Lee Y.-S."/>
            <person name="Embley T.M."/>
            <person name="Coombs G.H."/>
            <person name="Mottram J.C."/>
            <person name="Tachezy J."/>
            <person name="Fraser-Liggett C.M."/>
            <person name="Johnson P.J."/>
        </authorList>
    </citation>
    <scope>NUCLEOTIDE SEQUENCE [LARGE SCALE GENOMIC DNA]</scope>
    <source>
        <strain evidence="10">G3</strain>
    </source>
</reference>
<dbReference type="SMR" id="A2E4B2"/>
<dbReference type="PROSITE" id="PS51845">
    <property type="entry name" value="PDEASE_I_2"/>
    <property type="match status" value="1"/>
</dbReference>
<dbReference type="PANTHER" id="PTHR11347">
    <property type="entry name" value="CYCLIC NUCLEOTIDE PHOSPHODIESTERASE"/>
    <property type="match status" value="1"/>
</dbReference>
<accession>A2E4B2</accession>
<dbReference type="InParanoid" id="A2E4B2"/>
<keyword evidence="1 4" id="KW-0479">Metal-binding</keyword>
<dbReference type="VEuPathDB" id="TrichDB:TVAG_139380"/>
<dbReference type="GO" id="GO:0004115">
    <property type="term" value="F:3',5'-cyclic-AMP phosphodiesterase activity"/>
    <property type="evidence" value="ECO:0000318"/>
    <property type="project" value="GO_Central"/>
</dbReference>
<dbReference type="InterPro" id="IPR002073">
    <property type="entry name" value="PDEase_catalytic_dom"/>
</dbReference>
<dbReference type="PRINTS" id="PR00387">
    <property type="entry name" value="PDIESTERASE1"/>
</dbReference>
<evidence type="ECO:0000259" key="8">
    <source>
        <dbReference type="PROSITE" id="PS50110"/>
    </source>
</evidence>
<dbReference type="RefSeq" id="XP_001324781.1">
    <property type="nucleotide sequence ID" value="XM_001324746.1"/>
</dbReference>
<feature type="binding site" evidence="4">
    <location>
        <position position="365"/>
    </location>
    <ligand>
        <name>Zn(2+)</name>
        <dbReference type="ChEBI" id="CHEBI:29105"/>
        <label>2</label>
    </ligand>
</feature>
<comment type="cofactor">
    <cofactor evidence="6">
        <name>a divalent metal cation</name>
        <dbReference type="ChEBI" id="CHEBI:60240"/>
    </cofactor>
    <text evidence="6">Binds 2 divalent metal cations per subunit. Site 1 may preferentially bind zinc ions, while site 2 has a preference for magnesium and/or manganese ions.</text>
</comment>
<feature type="domain" description="Response regulatory" evidence="8">
    <location>
        <begin position="13"/>
        <end position="130"/>
    </location>
</feature>
<dbReference type="OMA" id="ENHHAML"/>
<organism evidence="10 11">
    <name type="scientific">Trichomonas vaginalis (strain ATCC PRA-98 / G3)</name>
    <dbReference type="NCBI Taxonomy" id="412133"/>
    <lineage>
        <taxon>Eukaryota</taxon>
        <taxon>Metamonada</taxon>
        <taxon>Parabasalia</taxon>
        <taxon>Trichomonadida</taxon>
        <taxon>Trichomonadidae</taxon>
        <taxon>Trichomonas</taxon>
    </lineage>
</organism>
<dbReference type="EMBL" id="DS113300">
    <property type="protein sequence ID" value="EAY12558.1"/>
    <property type="molecule type" value="Genomic_DNA"/>
</dbReference>
<dbReference type="AlphaFoldDB" id="A2E4B2"/>
<dbReference type="Gene3D" id="1.10.1300.10">
    <property type="entry name" value="3'5'-cyclic nucleotide phosphodiesterase, catalytic domain"/>
    <property type="match status" value="1"/>
</dbReference>
<dbReference type="InterPro" id="IPR023088">
    <property type="entry name" value="PDEase"/>
</dbReference>
<dbReference type="GO" id="GO:0000160">
    <property type="term" value="P:phosphorelay signal transduction system"/>
    <property type="evidence" value="ECO:0007669"/>
    <property type="project" value="InterPro"/>
</dbReference>
<feature type="domain" description="PDEase" evidence="9">
    <location>
        <begin position="254"/>
        <end position="565"/>
    </location>
</feature>
<dbReference type="eggNOG" id="KOG3689">
    <property type="taxonomic scope" value="Eukaryota"/>
</dbReference>
<evidence type="ECO:0000256" key="2">
    <source>
        <dbReference type="ARBA" id="ARBA00022801"/>
    </source>
</evidence>
<evidence type="ECO:0000256" key="3">
    <source>
        <dbReference type="PIRSR" id="PIRSR623088-1"/>
    </source>
</evidence>
<dbReference type="GO" id="GO:0046872">
    <property type="term" value="F:metal ion binding"/>
    <property type="evidence" value="ECO:0007669"/>
    <property type="project" value="UniProtKB-KW"/>
</dbReference>
<feature type="binding site" evidence="4">
    <location>
        <position position="364"/>
    </location>
    <ligand>
        <name>Zn(2+)</name>
        <dbReference type="ChEBI" id="CHEBI:29105"/>
        <label>1</label>
    </ligand>
</feature>
<dbReference type="KEGG" id="tva:4770524"/>
<keyword evidence="2 6" id="KW-0378">Hydrolase</keyword>
<dbReference type="EC" id="3.1.4.-" evidence="6"/>
<dbReference type="VEuPathDB" id="TrichDB:TVAGG3_0252370"/>
<dbReference type="Pfam" id="PF00072">
    <property type="entry name" value="Response_reg"/>
    <property type="match status" value="1"/>
</dbReference>
<gene>
    <name evidence="10" type="ORF">TVAG_139380</name>
</gene>
<feature type="modified residue" description="4-aspartylphosphate" evidence="5">
    <location>
        <position position="63"/>
    </location>
</feature>
<dbReference type="SUPFAM" id="SSF109604">
    <property type="entry name" value="HD-domain/PDEase-like"/>
    <property type="match status" value="1"/>
</dbReference>
<dbReference type="CDD" id="cd00156">
    <property type="entry name" value="REC"/>
    <property type="match status" value="1"/>
</dbReference>
<evidence type="ECO:0000256" key="6">
    <source>
        <dbReference type="RuleBase" id="RU363067"/>
    </source>
</evidence>
<evidence type="ECO:0000256" key="5">
    <source>
        <dbReference type="PROSITE-ProRule" id="PRU00169"/>
    </source>
</evidence>